<accession>A0A5S3WZS4</accession>
<dbReference type="SUPFAM" id="SSF81342">
    <property type="entry name" value="Transmembrane di-heme cytochromes"/>
    <property type="match status" value="1"/>
</dbReference>
<dbReference type="RefSeq" id="WP_138545044.1">
    <property type="nucleotide sequence ID" value="NZ_PNCJ01000015.1"/>
</dbReference>
<keyword evidence="7" id="KW-0479">Metal-binding</keyword>
<evidence type="ECO:0000256" key="12">
    <source>
        <dbReference type="ARBA" id="ARBA00037975"/>
    </source>
</evidence>
<dbReference type="EMBL" id="PNCJ01000015">
    <property type="protein sequence ID" value="TMP37417.1"/>
    <property type="molecule type" value="Genomic_DNA"/>
</dbReference>
<keyword evidence="5" id="KW-0349">Heme</keyword>
<feature type="domain" description="Cytochrome b561 bacterial/Ni-hydrogenase" evidence="14">
    <location>
        <begin position="10"/>
        <end position="194"/>
    </location>
</feature>
<dbReference type="InterPro" id="IPR016174">
    <property type="entry name" value="Di-haem_cyt_TM"/>
</dbReference>
<dbReference type="Proteomes" id="UP000306719">
    <property type="component" value="Unassembled WGS sequence"/>
</dbReference>
<name>A0A5S3WZS4_9GAMM</name>
<reference evidence="16" key="2">
    <citation type="submission" date="2019-06" db="EMBL/GenBank/DDBJ databases">
        <title>Co-occurence of chitin degradation, pigmentation and bioactivity in marine Pseudoalteromonas.</title>
        <authorList>
            <person name="Sonnenschein E.C."/>
            <person name="Bech P.K."/>
        </authorList>
    </citation>
    <scope>NUCLEOTIDE SEQUENCE [LARGE SCALE GENOMIC DNA]</scope>
    <source>
        <strain evidence="16">S2599</strain>
    </source>
</reference>
<dbReference type="OrthoDB" id="9793784at2"/>
<evidence type="ECO:0000256" key="13">
    <source>
        <dbReference type="SAM" id="Phobius"/>
    </source>
</evidence>
<evidence type="ECO:0000256" key="2">
    <source>
        <dbReference type="ARBA" id="ARBA00004651"/>
    </source>
</evidence>
<dbReference type="GO" id="GO:0020037">
    <property type="term" value="F:heme binding"/>
    <property type="evidence" value="ECO:0007669"/>
    <property type="project" value="TreeGrafter"/>
</dbReference>
<comment type="cofactor">
    <cofactor evidence="1">
        <name>heme b</name>
        <dbReference type="ChEBI" id="CHEBI:60344"/>
    </cofactor>
</comment>
<feature type="transmembrane region" description="Helical" evidence="13">
    <location>
        <begin position="160"/>
        <end position="181"/>
    </location>
</feature>
<evidence type="ECO:0000256" key="9">
    <source>
        <dbReference type="ARBA" id="ARBA00022989"/>
    </source>
</evidence>
<organism evidence="15 16">
    <name type="scientific">Pseudoalteromonas rubra</name>
    <dbReference type="NCBI Taxonomy" id="43658"/>
    <lineage>
        <taxon>Bacteria</taxon>
        <taxon>Pseudomonadati</taxon>
        <taxon>Pseudomonadota</taxon>
        <taxon>Gammaproteobacteria</taxon>
        <taxon>Alteromonadales</taxon>
        <taxon>Pseudoalteromonadaceae</taxon>
        <taxon>Pseudoalteromonas</taxon>
    </lineage>
</organism>
<gene>
    <name evidence="15" type="ORF">CWB98_11820</name>
</gene>
<protein>
    <submittedName>
        <fullName evidence="15">Cytochrome B</fullName>
    </submittedName>
</protein>
<reference evidence="15 16" key="1">
    <citation type="submission" date="2018-01" db="EMBL/GenBank/DDBJ databases">
        <authorList>
            <person name="Paulsen S."/>
            <person name="Gram L.K."/>
        </authorList>
    </citation>
    <scope>NUCLEOTIDE SEQUENCE [LARGE SCALE GENOMIC DNA]</scope>
    <source>
        <strain evidence="15 16">S2599</strain>
    </source>
</reference>
<evidence type="ECO:0000313" key="15">
    <source>
        <dbReference type="EMBL" id="TMP37417.1"/>
    </source>
</evidence>
<keyword evidence="3" id="KW-0813">Transport</keyword>
<sequence>MGIKNTARDYGTIAKWLHWGTALLFLAAYVSVYYRQWFTDAQTAQNWTALQLHLSFGISIAVIVTLRVIWRWLNTSPAAEPGPPIEHLAAHLGHYALYAVMIIAPLTGYIGTGVDTEFFFLFDIPKFESTAAFTVLVEHGMGLSFAEFEQPIDFIHKEILGAWLIWMLILGHAAAALYHHFVKRDRTLLKMTHGGER</sequence>
<dbReference type="InterPro" id="IPR011577">
    <property type="entry name" value="Cyt_b561_bac/Ni-Hgenase"/>
</dbReference>
<comment type="subcellular location">
    <subcellularLocation>
        <location evidence="2">Cell membrane</location>
        <topology evidence="2">Multi-pass membrane protein</topology>
    </subcellularLocation>
</comment>
<evidence type="ECO:0000256" key="7">
    <source>
        <dbReference type="ARBA" id="ARBA00022723"/>
    </source>
</evidence>
<comment type="similarity">
    <text evidence="12">Belongs to the cytochrome b561 family.</text>
</comment>
<dbReference type="PANTHER" id="PTHR30529">
    <property type="entry name" value="CYTOCHROME B561"/>
    <property type="match status" value="1"/>
</dbReference>
<evidence type="ECO:0000259" key="14">
    <source>
        <dbReference type="Pfam" id="PF01292"/>
    </source>
</evidence>
<dbReference type="GO" id="GO:0046872">
    <property type="term" value="F:metal ion binding"/>
    <property type="evidence" value="ECO:0007669"/>
    <property type="project" value="UniProtKB-KW"/>
</dbReference>
<evidence type="ECO:0000256" key="4">
    <source>
        <dbReference type="ARBA" id="ARBA00022475"/>
    </source>
</evidence>
<evidence type="ECO:0000256" key="5">
    <source>
        <dbReference type="ARBA" id="ARBA00022617"/>
    </source>
</evidence>
<keyword evidence="9 13" id="KW-1133">Transmembrane helix</keyword>
<evidence type="ECO:0000256" key="3">
    <source>
        <dbReference type="ARBA" id="ARBA00022448"/>
    </source>
</evidence>
<dbReference type="GO" id="GO:0022904">
    <property type="term" value="P:respiratory electron transport chain"/>
    <property type="evidence" value="ECO:0007669"/>
    <property type="project" value="InterPro"/>
</dbReference>
<keyword evidence="10" id="KW-0408">Iron</keyword>
<keyword evidence="8" id="KW-0249">Electron transport</keyword>
<evidence type="ECO:0000256" key="8">
    <source>
        <dbReference type="ARBA" id="ARBA00022982"/>
    </source>
</evidence>
<evidence type="ECO:0000256" key="11">
    <source>
        <dbReference type="ARBA" id="ARBA00023136"/>
    </source>
</evidence>
<evidence type="ECO:0000256" key="6">
    <source>
        <dbReference type="ARBA" id="ARBA00022692"/>
    </source>
</evidence>
<dbReference type="AlphaFoldDB" id="A0A5S3WZS4"/>
<keyword evidence="6 13" id="KW-0812">Transmembrane</keyword>
<proteinExistence type="inferred from homology"/>
<comment type="caution">
    <text evidence="15">The sequence shown here is derived from an EMBL/GenBank/DDBJ whole genome shotgun (WGS) entry which is preliminary data.</text>
</comment>
<keyword evidence="11 13" id="KW-0472">Membrane</keyword>
<keyword evidence="4" id="KW-1003">Cell membrane</keyword>
<evidence type="ECO:0000256" key="1">
    <source>
        <dbReference type="ARBA" id="ARBA00001970"/>
    </source>
</evidence>
<dbReference type="GO" id="GO:0005886">
    <property type="term" value="C:plasma membrane"/>
    <property type="evidence" value="ECO:0007669"/>
    <property type="project" value="UniProtKB-SubCell"/>
</dbReference>
<dbReference type="InterPro" id="IPR052168">
    <property type="entry name" value="Cytochrome_b561_oxidase"/>
</dbReference>
<evidence type="ECO:0000313" key="16">
    <source>
        <dbReference type="Proteomes" id="UP000306719"/>
    </source>
</evidence>
<feature type="transmembrane region" description="Helical" evidence="13">
    <location>
        <begin position="94"/>
        <end position="112"/>
    </location>
</feature>
<dbReference type="PANTHER" id="PTHR30529:SF7">
    <property type="entry name" value="CYTOCHROME B561 BACTERIAL_NI-HYDROGENASE DOMAIN-CONTAINING PROTEIN"/>
    <property type="match status" value="1"/>
</dbReference>
<evidence type="ECO:0000256" key="10">
    <source>
        <dbReference type="ARBA" id="ARBA00023004"/>
    </source>
</evidence>
<dbReference type="Pfam" id="PF01292">
    <property type="entry name" value="Ni_hydr_CYTB"/>
    <property type="match status" value="1"/>
</dbReference>
<feature type="transmembrane region" description="Helical" evidence="13">
    <location>
        <begin position="16"/>
        <end position="34"/>
    </location>
</feature>
<feature type="transmembrane region" description="Helical" evidence="13">
    <location>
        <begin position="54"/>
        <end position="73"/>
    </location>
</feature>
<dbReference type="GO" id="GO:0009055">
    <property type="term" value="F:electron transfer activity"/>
    <property type="evidence" value="ECO:0007669"/>
    <property type="project" value="InterPro"/>
</dbReference>